<evidence type="ECO:0000313" key="3">
    <source>
        <dbReference type="EMBL" id="KAK5141287.1"/>
    </source>
</evidence>
<keyword evidence="2" id="KW-1133">Transmembrane helix</keyword>
<reference evidence="3 4" key="1">
    <citation type="submission" date="2023-08" db="EMBL/GenBank/DDBJ databases">
        <title>Black Yeasts Isolated from many extreme environments.</title>
        <authorList>
            <person name="Coleine C."/>
            <person name="Stajich J.E."/>
            <person name="Selbmann L."/>
        </authorList>
    </citation>
    <scope>NUCLEOTIDE SEQUENCE [LARGE SCALE GENOMIC DNA]</scope>
    <source>
        <strain evidence="3 4">CCFEE 5386</strain>
    </source>
</reference>
<feature type="transmembrane region" description="Helical" evidence="2">
    <location>
        <begin position="93"/>
        <end position="113"/>
    </location>
</feature>
<dbReference type="EMBL" id="JAVRRR010000612">
    <property type="protein sequence ID" value="KAK5141287.1"/>
    <property type="molecule type" value="Genomic_DNA"/>
</dbReference>
<proteinExistence type="predicted"/>
<keyword evidence="2" id="KW-0472">Membrane</keyword>
<organism evidence="3 4">
    <name type="scientific">Rachicladosporium monterosium</name>
    <dbReference type="NCBI Taxonomy" id="1507873"/>
    <lineage>
        <taxon>Eukaryota</taxon>
        <taxon>Fungi</taxon>
        <taxon>Dikarya</taxon>
        <taxon>Ascomycota</taxon>
        <taxon>Pezizomycotina</taxon>
        <taxon>Dothideomycetes</taxon>
        <taxon>Dothideomycetidae</taxon>
        <taxon>Cladosporiales</taxon>
        <taxon>Cladosporiaceae</taxon>
        <taxon>Rachicladosporium</taxon>
    </lineage>
</organism>
<accession>A0ABR0KZS7</accession>
<feature type="region of interest" description="Disordered" evidence="1">
    <location>
        <begin position="63"/>
        <end position="84"/>
    </location>
</feature>
<feature type="region of interest" description="Disordered" evidence="1">
    <location>
        <begin position="1"/>
        <end position="36"/>
    </location>
</feature>
<evidence type="ECO:0000256" key="1">
    <source>
        <dbReference type="SAM" id="MobiDB-lite"/>
    </source>
</evidence>
<evidence type="ECO:0000313" key="4">
    <source>
        <dbReference type="Proteomes" id="UP001308179"/>
    </source>
</evidence>
<name>A0ABR0KZS7_9PEZI</name>
<evidence type="ECO:0000256" key="2">
    <source>
        <dbReference type="SAM" id="Phobius"/>
    </source>
</evidence>
<gene>
    <name evidence="3" type="ORF">LTR32_006112</name>
</gene>
<dbReference type="Proteomes" id="UP001308179">
    <property type="component" value="Unassembled WGS sequence"/>
</dbReference>
<sequence>MLREPDLEALPPAPPPAYDDAIPSEPPPAYSSHLHRVTATHGPPPYICNTRWLLANDAPISFSSGTGSGTGTSRSWAPGSGEGGVTGRSWGEYVVVAVLFTVVVGATIGGALADARARSGTKENLWA</sequence>
<keyword evidence="4" id="KW-1185">Reference proteome</keyword>
<comment type="caution">
    <text evidence="3">The sequence shown here is derived from an EMBL/GenBank/DDBJ whole genome shotgun (WGS) entry which is preliminary data.</text>
</comment>
<protein>
    <submittedName>
        <fullName evidence="3">Uncharacterized protein</fullName>
    </submittedName>
</protein>
<keyword evidence="2" id="KW-0812">Transmembrane</keyword>